<name>A0A857DIV1_9FIRM</name>
<dbReference type="RefSeq" id="WP_083221873.1">
    <property type="nucleotide sequence ID" value="NZ_CP046996.1"/>
</dbReference>
<dbReference type="InterPro" id="IPR014729">
    <property type="entry name" value="Rossmann-like_a/b/a_fold"/>
</dbReference>
<keyword evidence="2" id="KW-0808">Transferase</keyword>
<dbReference type="Pfam" id="PF02698">
    <property type="entry name" value="DUF218"/>
    <property type="match status" value="1"/>
</dbReference>
<protein>
    <submittedName>
        <fullName evidence="2">GNAT family N-acetyltransferase</fullName>
    </submittedName>
</protein>
<organism evidence="2 3">
    <name type="scientific">Dehalobacter restrictus</name>
    <dbReference type="NCBI Taxonomy" id="55583"/>
    <lineage>
        <taxon>Bacteria</taxon>
        <taxon>Bacillati</taxon>
        <taxon>Bacillota</taxon>
        <taxon>Clostridia</taxon>
        <taxon>Eubacteriales</taxon>
        <taxon>Desulfitobacteriaceae</taxon>
        <taxon>Dehalobacter</taxon>
    </lineage>
</organism>
<dbReference type="PANTHER" id="PTHR30336">
    <property type="entry name" value="INNER MEMBRANE PROTEIN, PROBABLE PERMEASE"/>
    <property type="match status" value="1"/>
</dbReference>
<dbReference type="AlphaFoldDB" id="A0A857DIV1"/>
<dbReference type="Gene3D" id="3.40.50.620">
    <property type="entry name" value="HUPs"/>
    <property type="match status" value="1"/>
</dbReference>
<sequence length="189" mass="21476">MMLKRFFKVIIIAGLLWFLSHTILITIDGLANNLGQCDVGIVLGNKVELDGTPSQRLQGRLDKAAELYKDKYFQYIIVSGGTGKEGFDEAKVMKNYLVKAGIPENVIIEDSHGVDTFMTAKNSKVIMDRNNFQSAMVITQYYHITRTTLAMHKVGINKVYSAHATTFELRDLYSLTREFIGYYMYLLIK</sequence>
<dbReference type="CDD" id="cd06259">
    <property type="entry name" value="YdcF-like"/>
    <property type="match status" value="1"/>
</dbReference>
<dbReference type="PANTHER" id="PTHR30336:SF20">
    <property type="entry name" value="DUF218 DOMAIN-CONTAINING PROTEIN"/>
    <property type="match status" value="1"/>
</dbReference>
<evidence type="ECO:0000259" key="1">
    <source>
        <dbReference type="Pfam" id="PF02698"/>
    </source>
</evidence>
<reference evidence="2 3" key="1">
    <citation type="submission" date="2019-12" db="EMBL/GenBank/DDBJ databases">
        <title>Sequence classification of anaerobic respiratory reductive dehalogenases: First we see many, then we see few.</title>
        <authorList>
            <person name="Molenda O."/>
            <person name="Puentes Jacome L.A."/>
            <person name="Cao X."/>
            <person name="Nesbo C.L."/>
            <person name="Tang S."/>
            <person name="Morson N."/>
            <person name="Patron J."/>
            <person name="Lomheim L."/>
            <person name="Wishart D.S."/>
            <person name="Edwards E.A."/>
        </authorList>
    </citation>
    <scope>NUCLEOTIDE SEQUENCE [LARGE SCALE GENOMIC DNA]</scope>
    <source>
        <strain evidence="2 3">12DCA</strain>
    </source>
</reference>
<dbReference type="Proteomes" id="UP000430508">
    <property type="component" value="Chromosome"/>
</dbReference>
<dbReference type="EMBL" id="CP046996">
    <property type="protein sequence ID" value="QHA00422.1"/>
    <property type="molecule type" value="Genomic_DNA"/>
</dbReference>
<dbReference type="GO" id="GO:0005886">
    <property type="term" value="C:plasma membrane"/>
    <property type="evidence" value="ECO:0007669"/>
    <property type="project" value="TreeGrafter"/>
</dbReference>
<dbReference type="GO" id="GO:0016740">
    <property type="term" value="F:transferase activity"/>
    <property type="evidence" value="ECO:0007669"/>
    <property type="project" value="UniProtKB-KW"/>
</dbReference>
<accession>A0A857DIV1</accession>
<evidence type="ECO:0000313" key="3">
    <source>
        <dbReference type="Proteomes" id="UP000430508"/>
    </source>
</evidence>
<proteinExistence type="predicted"/>
<feature type="domain" description="DUF218" evidence="1">
    <location>
        <begin position="38"/>
        <end position="181"/>
    </location>
</feature>
<evidence type="ECO:0000313" key="2">
    <source>
        <dbReference type="EMBL" id="QHA00422.1"/>
    </source>
</evidence>
<dbReference type="InterPro" id="IPR051599">
    <property type="entry name" value="Cell_Envelope_Assoc"/>
</dbReference>
<gene>
    <name evidence="2" type="ORF">GQ588_07160</name>
</gene>
<dbReference type="InterPro" id="IPR003848">
    <property type="entry name" value="DUF218"/>
</dbReference>